<protein>
    <recommendedName>
        <fullName evidence="8">Biotin transporter</fullName>
    </recommendedName>
</protein>
<comment type="caution">
    <text evidence="10">The sequence shown here is derived from an EMBL/GenBank/DDBJ whole genome shotgun (WGS) entry which is preliminary data.</text>
</comment>
<gene>
    <name evidence="10" type="primary">bioY</name>
    <name evidence="10" type="ORF">GCM10017772_42510</name>
</gene>
<dbReference type="EMBL" id="BNAS01000008">
    <property type="protein sequence ID" value="GHH78673.1"/>
    <property type="molecule type" value="Genomic_DNA"/>
</dbReference>
<dbReference type="GO" id="GO:0015225">
    <property type="term" value="F:biotin transmembrane transporter activity"/>
    <property type="evidence" value="ECO:0007669"/>
    <property type="project" value="UniProtKB-UniRule"/>
</dbReference>
<accession>A0A919KZU1</accession>
<proteinExistence type="inferred from homology"/>
<evidence type="ECO:0000256" key="2">
    <source>
        <dbReference type="ARBA" id="ARBA00010692"/>
    </source>
</evidence>
<keyword evidence="7 8" id="KW-0472">Membrane</keyword>
<reference evidence="10" key="1">
    <citation type="journal article" date="2014" name="Int. J. Syst. Evol. Microbiol.">
        <title>Complete genome sequence of Corynebacterium casei LMG S-19264T (=DSM 44701T), isolated from a smear-ripened cheese.</title>
        <authorList>
            <consortium name="US DOE Joint Genome Institute (JGI-PGF)"/>
            <person name="Walter F."/>
            <person name="Albersmeier A."/>
            <person name="Kalinowski J."/>
            <person name="Ruckert C."/>
        </authorList>
    </citation>
    <scope>NUCLEOTIDE SEQUENCE</scope>
    <source>
        <strain evidence="10">CGMCC 4.7398</strain>
    </source>
</reference>
<comment type="subcellular location">
    <subcellularLocation>
        <location evidence="1 8">Cell membrane</location>
        <topology evidence="1 8">Multi-pass membrane protein</topology>
    </subcellularLocation>
</comment>
<keyword evidence="3 8" id="KW-0813">Transport</keyword>
<feature type="transmembrane region" description="Helical" evidence="9">
    <location>
        <begin position="103"/>
        <end position="128"/>
    </location>
</feature>
<dbReference type="AlphaFoldDB" id="A0A919KZU1"/>
<evidence type="ECO:0000256" key="5">
    <source>
        <dbReference type="ARBA" id="ARBA00022692"/>
    </source>
</evidence>
<keyword evidence="4 8" id="KW-1003">Cell membrane</keyword>
<evidence type="ECO:0000256" key="3">
    <source>
        <dbReference type="ARBA" id="ARBA00022448"/>
    </source>
</evidence>
<comment type="similarity">
    <text evidence="2 8">Belongs to the BioY family.</text>
</comment>
<evidence type="ECO:0000256" key="1">
    <source>
        <dbReference type="ARBA" id="ARBA00004651"/>
    </source>
</evidence>
<dbReference type="InterPro" id="IPR003784">
    <property type="entry name" value="BioY"/>
</dbReference>
<dbReference type="Pfam" id="PF02632">
    <property type="entry name" value="BioY"/>
    <property type="match status" value="1"/>
</dbReference>
<feature type="transmembrane region" description="Helical" evidence="9">
    <location>
        <begin position="183"/>
        <end position="200"/>
    </location>
</feature>
<evidence type="ECO:0000256" key="7">
    <source>
        <dbReference type="ARBA" id="ARBA00023136"/>
    </source>
</evidence>
<feature type="transmembrane region" description="Helical" evidence="9">
    <location>
        <begin position="35"/>
        <end position="57"/>
    </location>
</feature>
<dbReference type="PIRSF" id="PIRSF016661">
    <property type="entry name" value="BioY"/>
    <property type="match status" value="1"/>
</dbReference>
<dbReference type="Proteomes" id="UP000627369">
    <property type="component" value="Unassembled WGS sequence"/>
</dbReference>
<keyword evidence="6 9" id="KW-1133">Transmembrane helix</keyword>
<dbReference type="Gene3D" id="1.10.1760.20">
    <property type="match status" value="1"/>
</dbReference>
<sequence>MVQNTVQVNTVKEKLVRDDHGPQRRGLDATDLARVAVFAALVAALGLPGSFSVFGGVPITAQTFGVMLAGAILGPRLGALSMVALLALTAAGLPLLAGGRGGISVFVGPSAGYLIGWIAGAFVIGLIVHSSARKPAAWRTALAMLVGGVLVIYAFGIPVQSVVTRLSLAQTAMASLVFIPGDLVKAVLATLTVSTLLRAYPRAFRRTWRSSERQEVDAPTPPAG</sequence>
<evidence type="ECO:0000256" key="9">
    <source>
        <dbReference type="SAM" id="Phobius"/>
    </source>
</evidence>
<evidence type="ECO:0000256" key="8">
    <source>
        <dbReference type="PIRNR" id="PIRNR016661"/>
    </source>
</evidence>
<feature type="transmembrane region" description="Helical" evidence="9">
    <location>
        <begin position="140"/>
        <end position="163"/>
    </location>
</feature>
<dbReference type="GO" id="GO:0005886">
    <property type="term" value="C:plasma membrane"/>
    <property type="evidence" value="ECO:0007669"/>
    <property type="project" value="UniProtKB-SubCell"/>
</dbReference>
<keyword evidence="5 9" id="KW-0812">Transmembrane</keyword>
<dbReference type="PANTHER" id="PTHR34295">
    <property type="entry name" value="BIOTIN TRANSPORTER BIOY"/>
    <property type="match status" value="1"/>
</dbReference>
<reference evidence="10" key="2">
    <citation type="submission" date="2020-09" db="EMBL/GenBank/DDBJ databases">
        <authorList>
            <person name="Sun Q."/>
            <person name="Zhou Y."/>
        </authorList>
    </citation>
    <scope>NUCLEOTIDE SEQUENCE</scope>
    <source>
        <strain evidence="10">CGMCC 4.7398</strain>
    </source>
</reference>
<dbReference type="PANTHER" id="PTHR34295:SF4">
    <property type="entry name" value="BIOTIN TRANSPORTER BIOY-RELATED"/>
    <property type="match status" value="1"/>
</dbReference>
<evidence type="ECO:0000313" key="10">
    <source>
        <dbReference type="EMBL" id="GHH78673.1"/>
    </source>
</evidence>
<name>A0A919KZU1_9MICO</name>
<keyword evidence="11" id="KW-1185">Reference proteome</keyword>
<organism evidence="10 11">
    <name type="scientific">Promicromonospora soli</name>
    <dbReference type="NCBI Taxonomy" id="2035533"/>
    <lineage>
        <taxon>Bacteria</taxon>
        <taxon>Bacillati</taxon>
        <taxon>Actinomycetota</taxon>
        <taxon>Actinomycetes</taxon>
        <taxon>Micrococcales</taxon>
        <taxon>Promicromonosporaceae</taxon>
        <taxon>Promicromonospora</taxon>
    </lineage>
</organism>
<evidence type="ECO:0000256" key="4">
    <source>
        <dbReference type="ARBA" id="ARBA00022475"/>
    </source>
</evidence>
<evidence type="ECO:0000313" key="11">
    <source>
        <dbReference type="Proteomes" id="UP000627369"/>
    </source>
</evidence>
<evidence type="ECO:0000256" key="6">
    <source>
        <dbReference type="ARBA" id="ARBA00022989"/>
    </source>
</evidence>